<evidence type="ECO:0000313" key="2">
    <source>
        <dbReference type="EMBL" id="MFC4699648.1"/>
    </source>
</evidence>
<feature type="domain" description="Polysaccharide pyruvyl transferase" evidence="1">
    <location>
        <begin position="135"/>
        <end position="317"/>
    </location>
</feature>
<name>A0ABV9LW32_9ALTE</name>
<dbReference type="InterPro" id="IPR007345">
    <property type="entry name" value="Polysacch_pyruvyl_Trfase"/>
</dbReference>
<dbReference type="RefSeq" id="WP_382406386.1">
    <property type="nucleotide sequence ID" value="NZ_JBHSGU010000002.1"/>
</dbReference>
<evidence type="ECO:0000259" key="1">
    <source>
        <dbReference type="Pfam" id="PF04230"/>
    </source>
</evidence>
<comment type="caution">
    <text evidence="2">The sequence shown here is derived from an EMBL/GenBank/DDBJ whole genome shotgun (WGS) entry which is preliminary data.</text>
</comment>
<dbReference type="GO" id="GO:0016740">
    <property type="term" value="F:transferase activity"/>
    <property type="evidence" value="ECO:0007669"/>
    <property type="project" value="UniProtKB-KW"/>
</dbReference>
<keyword evidence="2" id="KW-0808">Transferase</keyword>
<sequence>MKIPSIFCVSASDRYNYGDLLFPIVAKWQLEQCGPLSFHNVATVESNLSEVGALPTTGYDIFIDSDKHPSDATILIAGGQVLNSDWMKLLSFIKPRWFRLYGKYDQHRLKRHVFRQFKLNNEPLPFMPSNGELLKNNRIMYHAVGGSVPSMPHKLGPFTQALKAAKYVSVRDLATRRALNNRAKQASQLVPDSVISYSDLKPKASLPRQCDEPYICVQFGYQKSKHKLVMILKQLQRVYDEHGVKIGLLSIGNCPGHDDIKAAKWIKRHAAFPCFHLKHDHIDDITSALAHAKLFIGTSLHGAILSMTYNNPFVAVDKQINKLDAYTKTWAPEFLKGCVAYIEIARAVSQRLNDYHDYSDLVAEQKAQVKKSFEHIYALSLR</sequence>
<gene>
    <name evidence="2" type="ORF">ACFO4O_05695</name>
</gene>
<dbReference type="Proteomes" id="UP001595897">
    <property type="component" value="Unassembled WGS sequence"/>
</dbReference>
<accession>A0ABV9LW32</accession>
<evidence type="ECO:0000313" key="3">
    <source>
        <dbReference type="Proteomes" id="UP001595897"/>
    </source>
</evidence>
<organism evidence="2 3">
    <name type="scientific">Glaciecola siphonariae</name>
    <dbReference type="NCBI Taxonomy" id="521012"/>
    <lineage>
        <taxon>Bacteria</taxon>
        <taxon>Pseudomonadati</taxon>
        <taxon>Pseudomonadota</taxon>
        <taxon>Gammaproteobacteria</taxon>
        <taxon>Alteromonadales</taxon>
        <taxon>Alteromonadaceae</taxon>
        <taxon>Glaciecola</taxon>
    </lineage>
</organism>
<reference evidence="3" key="1">
    <citation type="journal article" date="2019" name="Int. J. Syst. Evol. Microbiol.">
        <title>The Global Catalogue of Microorganisms (GCM) 10K type strain sequencing project: providing services to taxonomists for standard genome sequencing and annotation.</title>
        <authorList>
            <consortium name="The Broad Institute Genomics Platform"/>
            <consortium name="The Broad Institute Genome Sequencing Center for Infectious Disease"/>
            <person name="Wu L."/>
            <person name="Ma J."/>
        </authorList>
    </citation>
    <scope>NUCLEOTIDE SEQUENCE [LARGE SCALE GENOMIC DNA]</scope>
    <source>
        <strain evidence="3">KACC 12507</strain>
    </source>
</reference>
<dbReference type="EMBL" id="JBHSGU010000002">
    <property type="protein sequence ID" value="MFC4699648.1"/>
    <property type="molecule type" value="Genomic_DNA"/>
</dbReference>
<keyword evidence="3" id="KW-1185">Reference proteome</keyword>
<proteinExistence type="predicted"/>
<protein>
    <submittedName>
        <fullName evidence="2">Polysaccharide pyruvyl transferase family protein</fullName>
    </submittedName>
</protein>
<dbReference type="Pfam" id="PF04230">
    <property type="entry name" value="PS_pyruv_trans"/>
    <property type="match status" value="1"/>
</dbReference>